<dbReference type="Proteomes" id="UP000516380">
    <property type="component" value="Chromosome"/>
</dbReference>
<organism evidence="1 2">
    <name type="scientific">Mycobacterium kansasii</name>
    <dbReference type="NCBI Taxonomy" id="1768"/>
    <lineage>
        <taxon>Bacteria</taxon>
        <taxon>Bacillati</taxon>
        <taxon>Actinomycetota</taxon>
        <taxon>Actinomycetes</taxon>
        <taxon>Mycobacteriales</taxon>
        <taxon>Mycobacteriaceae</taxon>
        <taxon>Mycobacterium</taxon>
    </lineage>
</organism>
<proteinExistence type="predicted"/>
<sequence>MGPDHCRGSSLDMPRVDLSKQSDAILPTCRYLMPESTNLQNGMPGGEQSLALTRGQLDIWLSQETNGSGKPWQASLSW</sequence>
<evidence type="ECO:0000313" key="2">
    <source>
        <dbReference type="Proteomes" id="UP000516380"/>
    </source>
</evidence>
<reference evidence="1 2" key="1">
    <citation type="submission" date="2020-07" db="EMBL/GenBank/DDBJ databases">
        <title>Mycobacterium kansasii (former subtype) with zoonotic potential isolated from diseased indoor pet cat, Japan.</title>
        <authorList>
            <person name="Fukano H."/>
            <person name="Terazono T."/>
            <person name="Hoshino Y."/>
        </authorList>
    </citation>
    <scope>NUCLEOTIDE SEQUENCE [LARGE SCALE GENOMIC DNA]</scope>
    <source>
        <strain evidence="1 2">Kuro-I</strain>
    </source>
</reference>
<accession>A0A7G1I313</accession>
<protein>
    <submittedName>
        <fullName evidence="1">Uncharacterized protein</fullName>
    </submittedName>
</protein>
<dbReference type="EMBL" id="AP023343">
    <property type="protein sequence ID" value="BCI84894.1"/>
    <property type="molecule type" value="Genomic_DNA"/>
</dbReference>
<keyword evidence="2" id="KW-1185">Reference proteome</keyword>
<name>A0A7G1I313_MYCKA</name>
<dbReference type="AlphaFoldDB" id="A0A7G1I313"/>
<gene>
    <name evidence="1" type="ORF">NIIDMKKI_01000</name>
</gene>
<evidence type="ECO:0000313" key="1">
    <source>
        <dbReference type="EMBL" id="BCI84894.1"/>
    </source>
</evidence>